<dbReference type="EMBL" id="BKZW01000002">
    <property type="protein sequence ID" value="GER89709.1"/>
    <property type="molecule type" value="Genomic_DNA"/>
</dbReference>
<evidence type="ECO:0000313" key="1">
    <source>
        <dbReference type="EMBL" id="GER89709.1"/>
    </source>
</evidence>
<sequence length="317" mass="35305">MQCLTLPFFSEIEQSQSILLAGAGGGFDIFSGLPLYFGLRNLGKQVHLANLSFSPLFSSAGRWLSPALMEVTADTPGPGRYFPEKYLAQWFITQGEQVPIYCFDRTGVQPLLVAYQTLIDLLHIDTIILIDGGTDSLMRGDEPGLGTPEEDIASLAAVHQIKLDTKLLLCLGFGIDTFHGICHAHFLEAVSDLNRHNGFLGTWSLTKEMPEVQRYREATEAVLHAMPSHPSIVSTSILSAVAGLFGDVQANQRTVNSKLFINALMTLYWCFRVDPVAQRLLYLNDILHTQTSRDITSAIEHFRARLPRRKEWVDLPM</sequence>
<name>A0A5J4KUG6_9CHLR</name>
<reference evidence="1 2" key="1">
    <citation type="submission" date="2019-10" db="EMBL/GenBank/DDBJ databases">
        <title>Dictyobacter vulcani sp. nov., within the class Ktedonobacteria, isolated from soil of volcanic Mt. Zao.</title>
        <authorList>
            <person name="Zheng Y."/>
            <person name="Wang C.M."/>
            <person name="Sakai Y."/>
            <person name="Abe K."/>
            <person name="Yokota A."/>
            <person name="Yabe S."/>
        </authorList>
    </citation>
    <scope>NUCLEOTIDE SEQUENCE [LARGE SCALE GENOMIC DNA]</scope>
    <source>
        <strain evidence="1 2">W12</strain>
    </source>
</reference>
<comment type="caution">
    <text evidence="1">The sequence shown here is derived from an EMBL/GenBank/DDBJ whole genome shotgun (WGS) entry which is preliminary data.</text>
</comment>
<dbReference type="Pfam" id="PF06626">
    <property type="entry name" value="DUF1152"/>
    <property type="match status" value="1"/>
</dbReference>
<dbReference type="RefSeq" id="WP_151757565.1">
    <property type="nucleotide sequence ID" value="NZ_BKZW01000002.1"/>
</dbReference>
<organism evidence="1 2">
    <name type="scientific">Dictyobacter vulcani</name>
    <dbReference type="NCBI Taxonomy" id="2607529"/>
    <lineage>
        <taxon>Bacteria</taxon>
        <taxon>Bacillati</taxon>
        <taxon>Chloroflexota</taxon>
        <taxon>Ktedonobacteria</taxon>
        <taxon>Ktedonobacterales</taxon>
        <taxon>Dictyobacteraceae</taxon>
        <taxon>Dictyobacter</taxon>
    </lineage>
</organism>
<dbReference type="InterPro" id="IPR010581">
    <property type="entry name" value="DUF1152"/>
</dbReference>
<keyword evidence="2" id="KW-1185">Reference proteome</keyword>
<evidence type="ECO:0008006" key="3">
    <source>
        <dbReference type="Google" id="ProtNLM"/>
    </source>
</evidence>
<accession>A0A5J4KUG6</accession>
<proteinExistence type="predicted"/>
<gene>
    <name evidence="1" type="ORF">KDW_38710</name>
</gene>
<dbReference type="AlphaFoldDB" id="A0A5J4KUG6"/>
<protein>
    <recommendedName>
        <fullName evidence="3">DUF1152 domain-containing protein</fullName>
    </recommendedName>
</protein>
<evidence type="ECO:0000313" key="2">
    <source>
        <dbReference type="Proteomes" id="UP000326912"/>
    </source>
</evidence>
<dbReference type="Proteomes" id="UP000326912">
    <property type="component" value="Unassembled WGS sequence"/>
</dbReference>